<sequence>MSTSTQPKRLQIEFTTATGLPATRKELRLLCEAMEDLVTRMIFKPFPSRRLEPGEVHPVWRRLLDEIGIELQPITDEDGVVGFAGLISDQKCESLHEAIAKSIERFAVTIEEVVVEGRDAISYAKLNKKFQGKIPTWINLVDQDQLHTPPESVAARRERTAIDKMTRIWRAAVAGGDSEAANDYWSTFGVSIRR</sequence>
<evidence type="ECO:0000313" key="2">
    <source>
        <dbReference type="EnsemblFungi" id="MAPG_04888T0"/>
    </source>
</evidence>
<accession>A0A0C4DXY1</accession>
<dbReference type="Proteomes" id="UP000011715">
    <property type="component" value="Unassembled WGS sequence"/>
</dbReference>
<reference evidence="2" key="4">
    <citation type="journal article" date="2015" name="G3 (Bethesda)">
        <title>Genome sequences of three phytopathogenic species of the Magnaporthaceae family of fungi.</title>
        <authorList>
            <person name="Okagaki L.H."/>
            <person name="Nunes C.C."/>
            <person name="Sailsbery J."/>
            <person name="Clay B."/>
            <person name="Brown D."/>
            <person name="John T."/>
            <person name="Oh Y."/>
            <person name="Young N."/>
            <person name="Fitzgerald M."/>
            <person name="Haas B.J."/>
            <person name="Zeng Q."/>
            <person name="Young S."/>
            <person name="Adiconis X."/>
            <person name="Fan L."/>
            <person name="Levin J.Z."/>
            <person name="Mitchell T.K."/>
            <person name="Okubara P.A."/>
            <person name="Farman M.L."/>
            <person name="Kohn L.M."/>
            <person name="Birren B."/>
            <person name="Ma L.-J."/>
            <person name="Dean R.A."/>
        </authorList>
    </citation>
    <scope>NUCLEOTIDE SEQUENCE</scope>
    <source>
        <strain evidence="2">ATCC 64411 / 73-15</strain>
    </source>
</reference>
<evidence type="ECO:0000313" key="3">
    <source>
        <dbReference type="Proteomes" id="UP000011715"/>
    </source>
</evidence>
<reference evidence="1" key="3">
    <citation type="submission" date="2011-03" db="EMBL/GenBank/DDBJ databases">
        <title>Annotation of Magnaporthe poae ATCC 64411.</title>
        <authorList>
            <person name="Ma L.-J."/>
            <person name="Dead R."/>
            <person name="Young S.K."/>
            <person name="Zeng Q."/>
            <person name="Gargeya S."/>
            <person name="Fitzgerald M."/>
            <person name="Haas B."/>
            <person name="Abouelleil A."/>
            <person name="Alvarado L."/>
            <person name="Arachchi H.M."/>
            <person name="Berlin A."/>
            <person name="Brown A."/>
            <person name="Chapman S.B."/>
            <person name="Chen Z."/>
            <person name="Dunbar C."/>
            <person name="Freedman E."/>
            <person name="Gearin G."/>
            <person name="Gellesch M."/>
            <person name="Goldberg J."/>
            <person name="Griggs A."/>
            <person name="Gujja S."/>
            <person name="Heiman D."/>
            <person name="Howarth C."/>
            <person name="Larson L."/>
            <person name="Lui A."/>
            <person name="MacDonald P.J.P."/>
            <person name="Mehta T."/>
            <person name="Montmayeur A."/>
            <person name="Murphy C."/>
            <person name="Neiman D."/>
            <person name="Pearson M."/>
            <person name="Priest M."/>
            <person name="Roberts A."/>
            <person name="Saif S."/>
            <person name="Shea T."/>
            <person name="Shenoy N."/>
            <person name="Sisk P."/>
            <person name="Stolte C."/>
            <person name="Sykes S."/>
            <person name="Yandava C."/>
            <person name="Wortman J."/>
            <person name="Nusbaum C."/>
            <person name="Birren B."/>
        </authorList>
    </citation>
    <scope>NUCLEOTIDE SEQUENCE</scope>
    <source>
        <strain evidence="1">ATCC 64411</strain>
    </source>
</reference>
<dbReference type="AlphaFoldDB" id="A0A0C4DXY1"/>
<reference evidence="1" key="2">
    <citation type="submission" date="2010-05" db="EMBL/GenBank/DDBJ databases">
        <title>The Genome Sequence of Magnaporthe poae strain ATCC 64411.</title>
        <authorList>
            <consortium name="The Broad Institute Genome Sequencing Platform"/>
            <consortium name="Broad Institute Genome Sequencing Center for Infectious Disease"/>
            <person name="Ma L.-J."/>
            <person name="Dead R."/>
            <person name="Young S."/>
            <person name="Zeng Q."/>
            <person name="Koehrsen M."/>
            <person name="Alvarado L."/>
            <person name="Berlin A."/>
            <person name="Chapman S.B."/>
            <person name="Chen Z."/>
            <person name="Freedman E."/>
            <person name="Gellesch M."/>
            <person name="Goldberg J."/>
            <person name="Griggs A."/>
            <person name="Gujja S."/>
            <person name="Heilman E.R."/>
            <person name="Heiman D."/>
            <person name="Hepburn T."/>
            <person name="Howarth C."/>
            <person name="Jen D."/>
            <person name="Larson L."/>
            <person name="Mehta T."/>
            <person name="Neiman D."/>
            <person name="Pearson M."/>
            <person name="Roberts A."/>
            <person name="Saif S."/>
            <person name="Shea T."/>
            <person name="Shenoy N."/>
            <person name="Sisk P."/>
            <person name="Stolte C."/>
            <person name="Sykes S."/>
            <person name="Walk T."/>
            <person name="White J."/>
            <person name="Yandava C."/>
            <person name="Haas B."/>
            <person name="Nusbaum C."/>
            <person name="Birren B."/>
        </authorList>
    </citation>
    <scope>NUCLEOTIDE SEQUENCE</scope>
    <source>
        <strain evidence="1">ATCC 64411</strain>
    </source>
</reference>
<gene>
    <name evidence="1" type="ORF">MAPG_04888</name>
</gene>
<reference evidence="3" key="1">
    <citation type="submission" date="2010-05" db="EMBL/GenBank/DDBJ databases">
        <title>The genome sequence of Magnaporthe poae strain ATCC 64411.</title>
        <authorList>
            <person name="Ma L.-J."/>
            <person name="Dead R."/>
            <person name="Young S."/>
            <person name="Zeng Q."/>
            <person name="Koehrsen M."/>
            <person name="Alvarado L."/>
            <person name="Berlin A."/>
            <person name="Chapman S.B."/>
            <person name="Chen Z."/>
            <person name="Freedman E."/>
            <person name="Gellesch M."/>
            <person name="Goldberg J."/>
            <person name="Griggs A."/>
            <person name="Gujja S."/>
            <person name="Heilman E.R."/>
            <person name="Heiman D."/>
            <person name="Hepburn T."/>
            <person name="Howarth C."/>
            <person name="Jen D."/>
            <person name="Larson L."/>
            <person name="Mehta T."/>
            <person name="Neiman D."/>
            <person name="Pearson M."/>
            <person name="Roberts A."/>
            <person name="Saif S."/>
            <person name="Shea T."/>
            <person name="Shenoy N."/>
            <person name="Sisk P."/>
            <person name="Stolte C."/>
            <person name="Sykes S."/>
            <person name="Walk T."/>
            <person name="White J."/>
            <person name="Yandava C."/>
            <person name="Haas B."/>
            <person name="Nusbaum C."/>
            <person name="Birren B."/>
        </authorList>
    </citation>
    <scope>NUCLEOTIDE SEQUENCE [LARGE SCALE GENOMIC DNA]</scope>
    <source>
        <strain evidence="3">ATCC 64411 / 73-15</strain>
    </source>
</reference>
<dbReference type="EMBL" id="GL876969">
    <property type="protein sequence ID" value="KLU85868.1"/>
    <property type="molecule type" value="Genomic_DNA"/>
</dbReference>
<dbReference type="EnsemblFungi" id="MAPG_04888T0">
    <property type="protein sequence ID" value="MAPG_04888T0"/>
    <property type="gene ID" value="MAPG_04888"/>
</dbReference>
<organism evidence="2 3">
    <name type="scientific">Magnaporthiopsis poae (strain ATCC 64411 / 73-15)</name>
    <name type="common">Kentucky bluegrass fungus</name>
    <name type="synonym">Magnaporthe poae</name>
    <dbReference type="NCBI Taxonomy" id="644358"/>
    <lineage>
        <taxon>Eukaryota</taxon>
        <taxon>Fungi</taxon>
        <taxon>Dikarya</taxon>
        <taxon>Ascomycota</taxon>
        <taxon>Pezizomycotina</taxon>
        <taxon>Sordariomycetes</taxon>
        <taxon>Sordariomycetidae</taxon>
        <taxon>Magnaporthales</taxon>
        <taxon>Magnaporthaceae</taxon>
        <taxon>Magnaporthiopsis</taxon>
    </lineage>
</organism>
<evidence type="ECO:0000313" key="1">
    <source>
        <dbReference type="EMBL" id="KLU85868.1"/>
    </source>
</evidence>
<keyword evidence="3" id="KW-1185">Reference proteome</keyword>
<proteinExistence type="predicted"/>
<reference evidence="2" key="5">
    <citation type="submission" date="2015-06" db="UniProtKB">
        <authorList>
            <consortium name="EnsemblFungi"/>
        </authorList>
    </citation>
    <scope>IDENTIFICATION</scope>
    <source>
        <strain evidence="2">ATCC 64411</strain>
    </source>
</reference>
<dbReference type="EMBL" id="ADBL01001139">
    <property type="status" value="NOT_ANNOTATED_CDS"/>
    <property type="molecule type" value="Genomic_DNA"/>
</dbReference>
<name>A0A0C4DXY1_MAGP6</name>
<dbReference type="VEuPathDB" id="FungiDB:MAPG_04888"/>
<protein>
    <submittedName>
        <fullName evidence="1 2">Uncharacterized protein</fullName>
    </submittedName>
</protein>